<name>A0A165YWN6_9AGAM</name>
<dbReference type="AlphaFoldDB" id="A0A165YWN6"/>
<proteinExistence type="predicted"/>
<keyword evidence="3" id="KW-1185">Reference proteome</keyword>
<organism evidence="2 3">
    <name type="scientific">Sistotremastrum suecicum HHB10207 ss-3</name>
    <dbReference type="NCBI Taxonomy" id="1314776"/>
    <lineage>
        <taxon>Eukaryota</taxon>
        <taxon>Fungi</taxon>
        <taxon>Dikarya</taxon>
        <taxon>Basidiomycota</taxon>
        <taxon>Agaricomycotina</taxon>
        <taxon>Agaricomycetes</taxon>
        <taxon>Sistotremastrales</taxon>
        <taxon>Sistotremastraceae</taxon>
        <taxon>Sistotremastrum</taxon>
    </lineage>
</organism>
<accession>A0A165YWN6</accession>
<gene>
    <name evidence="2" type="ORF">SISSUDRAFT_1053938</name>
</gene>
<feature type="compositionally biased region" description="Low complexity" evidence="1">
    <location>
        <begin position="113"/>
        <end position="139"/>
    </location>
</feature>
<evidence type="ECO:0000313" key="2">
    <source>
        <dbReference type="EMBL" id="KZT33689.1"/>
    </source>
</evidence>
<feature type="region of interest" description="Disordered" evidence="1">
    <location>
        <begin position="209"/>
        <end position="234"/>
    </location>
</feature>
<feature type="compositionally biased region" description="Low complexity" evidence="1">
    <location>
        <begin position="82"/>
        <end position="105"/>
    </location>
</feature>
<protein>
    <submittedName>
        <fullName evidence="2">Uncharacterized protein</fullName>
    </submittedName>
</protein>
<reference evidence="2 3" key="1">
    <citation type="journal article" date="2016" name="Mol. Biol. Evol.">
        <title>Comparative Genomics of Early-Diverging Mushroom-Forming Fungi Provides Insights into the Origins of Lignocellulose Decay Capabilities.</title>
        <authorList>
            <person name="Nagy L.G."/>
            <person name="Riley R."/>
            <person name="Tritt A."/>
            <person name="Adam C."/>
            <person name="Daum C."/>
            <person name="Floudas D."/>
            <person name="Sun H."/>
            <person name="Yadav J.S."/>
            <person name="Pangilinan J."/>
            <person name="Larsson K.H."/>
            <person name="Matsuura K."/>
            <person name="Barry K."/>
            <person name="Labutti K."/>
            <person name="Kuo R."/>
            <person name="Ohm R.A."/>
            <person name="Bhattacharya S.S."/>
            <person name="Shirouzu T."/>
            <person name="Yoshinaga Y."/>
            <person name="Martin F.M."/>
            <person name="Grigoriev I.V."/>
            <person name="Hibbett D.S."/>
        </authorList>
    </citation>
    <scope>NUCLEOTIDE SEQUENCE [LARGE SCALE GENOMIC DNA]</scope>
    <source>
        <strain evidence="2 3">HHB10207 ss-3</strain>
    </source>
</reference>
<feature type="compositionally biased region" description="Basic residues" evidence="1">
    <location>
        <begin position="218"/>
        <end position="227"/>
    </location>
</feature>
<sequence length="234" mass="25413">MPSLLKDLQSQYAVASAESSRYGWGLLGSDVRQRNKSLQLKRRKEILLSAIEREKERIAQEDLLMIAVSDVDLDGYESDRSALSSYSSSSSSASSSSSTYPSSRDSSPEPYIPASVVRSAARSPRSPQSQTRSPTASSLRPRRARASEGSSLVARSFTLSGISAAGNLDEGLIQAFNSLGLEEQRSVLDKVPGLADALDRMKISGVAHEENELDTKRRGGKVRRSARLRSTSPY</sequence>
<dbReference type="EMBL" id="KV428225">
    <property type="protein sequence ID" value="KZT33689.1"/>
    <property type="molecule type" value="Genomic_DNA"/>
</dbReference>
<evidence type="ECO:0000256" key="1">
    <source>
        <dbReference type="SAM" id="MobiDB-lite"/>
    </source>
</evidence>
<dbReference type="Proteomes" id="UP000076798">
    <property type="component" value="Unassembled WGS sequence"/>
</dbReference>
<feature type="region of interest" description="Disordered" evidence="1">
    <location>
        <begin position="82"/>
        <end position="147"/>
    </location>
</feature>
<evidence type="ECO:0000313" key="3">
    <source>
        <dbReference type="Proteomes" id="UP000076798"/>
    </source>
</evidence>